<dbReference type="AlphaFoldDB" id="A0A699XJE9"/>
<keyword evidence="1" id="KW-0175">Coiled coil</keyword>
<feature type="coiled-coil region" evidence="1">
    <location>
        <begin position="31"/>
        <end position="58"/>
    </location>
</feature>
<proteinExistence type="predicted"/>
<comment type="caution">
    <text evidence="2">The sequence shown here is derived from an EMBL/GenBank/DDBJ whole genome shotgun (WGS) entry which is preliminary data.</text>
</comment>
<protein>
    <submittedName>
        <fullName evidence="2">Uncharacterized protein</fullName>
    </submittedName>
</protein>
<gene>
    <name evidence="2" type="ORF">Tci_931888</name>
</gene>
<evidence type="ECO:0000313" key="2">
    <source>
        <dbReference type="EMBL" id="GFD59919.1"/>
    </source>
</evidence>
<accession>A0A699XJE9</accession>
<sequence length="66" mass="7083">MTAYTAVSAQLIEEGYEDLLDGGPNGVRGALAQMIRDAEQMAIRAAALKAQLDAADEQIANRKDFD</sequence>
<reference evidence="2" key="1">
    <citation type="journal article" date="2019" name="Sci. Rep.">
        <title>Draft genome of Tanacetum cinerariifolium, the natural source of mosquito coil.</title>
        <authorList>
            <person name="Yamashiro T."/>
            <person name="Shiraishi A."/>
            <person name="Satake H."/>
            <person name="Nakayama K."/>
        </authorList>
    </citation>
    <scope>NUCLEOTIDE SEQUENCE</scope>
</reference>
<name>A0A699XJE9_TANCI</name>
<organism evidence="2">
    <name type="scientific">Tanacetum cinerariifolium</name>
    <name type="common">Dalmatian daisy</name>
    <name type="synonym">Chrysanthemum cinerariifolium</name>
    <dbReference type="NCBI Taxonomy" id="118510"/>
    <lineage>
        <taxon>Eukaryota</taxon>
        <taxon>Viridiplantae</taxon>
        <taxon>Streptophyta</taxon>
        <taxon>Embryophyta</taxon>
        <taxon>Tracheophyta</taxon>
        <taxon>Spermatophyta</taxon>
        <taxon>Magnoliopsida</taxon>
        <taxon>eudicotyledons</taxon>
        <taxon>Gunneridae</taxon>
        <taxon>Pentapetalae</taxon>
        <taxon>asterids</taxon>
        <taxon>campanulids</taxon>
        <taxon>Asterales</taxon>
        <taxon>Asteraceae</taxon>
        <taxon>Asteroideae</taxon>
        <taxon>Anthemideae</taxon>
        <taxon>Anthemidinae</taxon>
        <taxon>Tanacetum</taxon>
    </lineage>
</organism>
<evidence type="ECO:0000256" key="1">
    <source>
        <dbReference type="SAM" id="Coils"/>
    </source>
</evidence>
<dbReference type="EMBL" id="BKCJ011871119">
    <property type="protein sequence ID" value="GFD59919.1"/>
    <property type="molecule type" value="Genomic_DNA"/>
</dbReference>